<proteinExistence type="predicted"/>
<name>D8TYH4_VOLCA</name>
<evidence type="ECO:0000313" key="1">
    <source>
        <dbReference type="EMBL" id="EFJ47642.1"/>
    </source>
</evidence>
<gene>
    <name evidence="1" type="ORF">VOLCADRAFT_91995</name>
</gene>
<sequence>MGTKHDKPSSLQGYADVHAQKLWAAFKGCKLKPDMSFRKYIEMLKDICSELRRTEGHRGWLPLTAGAIPANLGEVETNLMDLEVEIEASSLAEVQPAVLFAGKSNAEGARFTGGIDNENDSFSGRKLGHTIKECHRVGRDGGGGGNTYQLSIFMLELCDQPELTAVALEREHSTQVDAVELGGLQDLCSGAQMQHSSFYVMKP</sequence>
<keyword evidence="2" id="KW-1185">Reference proteome</keyword>
<accession>D8TYH4</accession>
<dbReference type="EMBL" id="GL378344">
    <property type="protein sequence ID" value="EFJ47642.1"/>
    <property type="molecule type" value="Genomic_DNA"/>
</dbReference>
<dbReference type="GeneID" id="9617054"/>
<dbReference type="KEGG" id="vcn:VOLCADRAFT_91995"/>
<dbReference type="Proteomes" id="UP000001058">
    <property type="component" value="Unassembled WGS sequence"/>
</dbReference>
<evidence type="ECO:0000313" key="2">
    <source>
        <dbReference type="Proteomes" id="UP000001058"/>
    </source>
</evidence>
<dbReference type="RefSeq" id="XP_002951466.1">
    <property type="nucleotide sequence ID" value="XM_002951420.1"/>
</dbReference>
<organism evidence="2">
    <name type="scientific">Volvox carteri f. nagariensis</name>
    <dbReference type="NCBI Taxonomy" id="3068"/>
    <lineage>
        <taxon>Eukaryota</taxon>
        <taxon>Viridiplantae</taxon>
        <taxon>Chlorophyta</taxon>
        <taxon>core chlorophytes</taxon>
        <taxon>Chlorophyceae</taxon>
        <taxon>CS clade</taxon>
        <taxon>Chlamydomonadales</taxon>
        <taxon>Volvocaceae</taxon>
        <taxon>Volvox</taxon>
    </lineage>
</organism>
<dbReference type="AlphaFoldDB" id="D8TYH4"/>
<dbReference type="InParanoid" id="D8TYH4"/>
<protein>
    <submittedName>
        <fullName evidence="1">Uncharacterized protein</fullName>
    </submittedName>
</protein>
<reference evidence="1 2" key="1">
    <citation type="journal article" date="2010" name="Science">
        <title>Genomic analysis of organismal complexity in the multicellular green alga Volvox carteri.</title>
        <authorList>
            <person name="Prochnik S.E."/>
            <person name="Umen J."/>
            <person name="Nedelcu A.M."/>
            <person name="Hallmann A."/>
            <person name="Miller S.M."/>
            <person name="Nishii I."/>
            <person name="Ferris P."/>
            <person name="Kuo A."/>
            <person name="Mitros T."/>
            <person name="Fritz-Laylin L.K."/>
            <person name="Hellsten U."/>
            <person name="Chapman J."/>
            <person name="Simakov O."/>
            <person name="Rensing S.A."/>
            <person name="Terry A."/>
            <person name="Pangilinan J."/>
            <person name="Kapitonov V."/>
            <person name="Jurka J."/>
            <person name="Salamov A."/>
            <person name="Shapiro H."/>
            <person name="Schmutz J."/>
            <person name="Grimwood J."/>
            <person name="Lindquist E."/>
            <person name="Lucas S."/>
            <person name="Grigoriev I.V."/>
            <person name="Schmitt R."/>
            <person name="Kirk D."/>
            <person name="Rokhsar D.S."/>
        </authorList>
    </citation>
    <scope>NUCLEOTIDE SEQUENCE [LARGE SCALE GENOMIC DNA]</scope>
    <source>
        <strain evidence="2">f. Nagariensis / Eve</strain>
    </source>
</reference>